<dbReference type="EMBL" id="QGKV02001556">
    <property type="protein sequence ID" value="KAF3518734.1"/>
    <property type="molecule type" value="Genomic_DNA"/>
</dbReference>
<evidence type="ECO:0000256" key="1">
    <source>
        <dbReference type="SAM" id="Phobius"/>
    </source>
</evidence>
<comment type="caution">
    <text evidence="2">The sequence shown here is derived from an EMBL/GenBank/DDBJ whole genome shotgun (WGS) entry which is preliminary data.</text>
</comment>
<keyword evidence="3" id="KW-1185">Reference proteome</keyword>
<accession>A0ABQ7AXS8</accession>
<organism evidence="2 3">
    <name type="scientific">Brassica cretica</name>
    <name type="common">Mustard</name>
    <dbReference type="NCBI Taxonomy" id="69181"/>
    <lineage>
        <taxon>Eukaryota</taxon>
        <taxon>Viridiplantae</taxon>
        <taxon>Streptophyta</taxon>
        <taxon>Embryophyta</taxon>
        <taxon>Tracheophyta</taxon>
        <taxon>Spermatophyta</taxon>
        <taxon>Magnoliopsida</taxon>
        <taxon>eudicotyledons</taxon>
        <taxon>Gunneridae</taxon>
        <taxon>Pentapetalae</taxon>
        <taxon>rosids</taxon>
        <taxon>malvids</taxon>
        <taxon>Brassicales</taxon>
        <taxon>Brassicaceae</taxon>
        <taxon>Brassiceae</taxon>
        <taxon>Brassica</taxon>
    </lineage>
</organism>
<keyword evidence="1" id="KW-1133">Transmembrane helix</keyword>
<evidence type="ECO:0000313" key="2">
    <source>
        <dbReference type="EMBL" id="KAF3518734.1"/>
    </source>
</evidence>
<gene>
    <name evidence="2" type="ORF">DY000_02060037</name>
</gene>
<sequence>MTDTSSETSVEESIDTALLDAIDATHLEAGKSSLTNLNNEEVVLGDLEGQKCIATNQIINEQGAAIPGKINTTLFNEKEHKLPLQDYLDLGRTYSNMSEIKLPENNIRRSELNLDFLILVLTLLFSFEFYFFFQKKTLLQKFSNTDFCRD</sequence>
<protein>
    <submittedName>
        <fullName evidence="2">Uncharacterized protein</fullName>
    </submittedName>
</protein>
<evidence type="ECO:0000313" key="3">
    <source>
        <dbReference type="Proteomes" id="UP000266723"/>
    </source>
</evidence>
<name>A0ABQ7AXS8_BRACR</name>
<dbReference type="Proteomes" id="UP000266723">
    <property type="component" value="Unassembled WGS sequence"/>
</dbReference>
<keyword evidence="1" id="KW-0812">Transmembrane</keyword>
<keyword evidence="1" id="KW-0472">Membrane</keyword>
<reference evidence="2 3" key="1">
    <citation type="journal article" date="2020" name="BMC Genomics">
        <title>Intraspecific diversification of the crop wild relative Brassica cretica Lam. using demographic model selection.</title>
        <authorList>
            <person name="Kioukis A."/>
            <person name="Michalopoulou V.A."/>
            <person name="Briers L."/>
            <person name="Pirintsos S."/>
            <person name="Studholme D.J."/>
            <person name="Pavlidis P."/>
            <person name="Sarris P.F."/>
        </authorList>
    </citation>
    <scope>NUCLEOTIDE SEQUENCE [LARGE SCALE GENOMIC DNA]</scope>
    <source>
        <strain evidence="3">cv. PFS-1207/04</strain>
    </source>
</reference>
<proteinExistence type="predicted"/>
<feature type="transmembrane region" description="Helical" evidence="1">
    <location>
        <begin position="116"/>
        <end position="133"/>
    </location>
</feature>